<dbReference type="CDD" id="cd12148">
    <property type="entry name" value="fungal_TF_MHR"/>
    <property type="match status" value="1"/>
</dbReference>
<dbReference type="PANTHER" id="PTHR31779:SF5">
    <property type="entry name" value="ZN(II)2CYS6 TRANSCRIPTION FACTOR (EUROFUNG)"/>
    <property type="match status" value="1"/>
</dbReference>
<dbReference type="RefSeq" id="XP_008081201.1">
    <property type="nucleotide sequence ID" value="XM_008083010.1"/>
</dbReference>
<evidence type="ECO:0000256" key="2">
    <source>
        <dbReference type="ARBA" id="ARBA00022833"/>
    </source>
</evidence>
<keyword evidence="2" id="KW-0862">Zinc</keyword>
<proteinExistence type="predicted"/>
<dbReference type="InterPro" id="IPR036864">
    <property type="entry name" value="Zn2-C6_fun-type_DNA-bd_sf"/>
</dbReference>
<dbReference type="GO" id="GO:0000981">
    <property type="term" value="F:DNA-binding transcription factor activity, RNA polymerase II-specific"/>
    <property type="evidence" value="ECO:0007669"/>
    <property type="project" value="InterPro"/>
</dbReference>
<dbReference type="Proteomes" id="UP000016922">
    <property type="component" value="Unassembled WGS sequence"/>
</dbReference>
<dbReference type="GO" id="GO:0008270">
    <property type="term" value="F:zinc ion binding"/>
    <property type="evidence" value="ECO:0007669"/>
    <property type="project" value="InterPro"/>
</dbReference>
<dbReference type="KEGG" id="glz:GLAREA_12228"/>
<dbReference type="EMBL" id="KE145360">
    <property type="protein sequence ID" value="EPE32146.1"/>
    <property type="molecule type" value="Genomic_DNA"/>
</dbReference>
<dbReference type="OMA" id="WTSYDLG"/>
<dbReference type="OrthoDB" id="9986881at2759"/>
<keyword evidence="6" id="KW-0539">Nucleus</keyword>
<evidence type="ECO:0000256" key="1">
    <source>
        <dbReference type="ARBA" id="ARBA00022723"/>
    </source>
</evidence>
<dbReference type="PANTHER" id="PTHR31779">
    <property type="entry name" value="2-NITROPROPANE DIOXYGENASE FAMILY, PUTATIVE (AFU_ORTHOLOGUE AFUA_2G17430)-RELATED"/>
    <property type="match status" value="1"/>
</dbReference>
<gene>
    <name evidence="8" type="ORF">GLAREA_12228</name>
</gene>
<organism evidence="8 9">
    <name type="scientific">Glarea lozoyensis (strain ATCC 20868 / MF5171)</name>
    <dbReference type="NCBI Taxonomy" id="1116229"/>
    <lineage>
        <taxon>Eukaryota</taxon>
        <taxon>Fungi</taxon>
        <taxon>Dikarya</taxon>
        <taxon>Ascomycota</taxon>
        <taxon>Pezizomycotina</taxon>
        <taxon>Leotiomycetes</taxon>
        <taxon>Helotiales</taxon>
        <taxon>Helotiaceae</taxon>
        <taxon>Glarea</taxon>
    </lineage>
</organism>
<evidence type="ECO:0000313" key="8">
    <source>
        <dbReference type="EMBL" id="EPE32146.1"/>
    </source>
</evidence>
<evidence type="ECO:0000313" key="9">
    <source>
        <dbReference type="Proteomes" id="UP000016922"/>
    </source>
</evidence>
<dbReference type="SMART" id="SM00066">
    <property type="entry name" value="GAL4"/>
    <property type="match status" value="1"/>
</dbReference>
<evidence type="ECO:0000256" key="5">
    <source>
        <dbReference type="ARBA" id="ARBA00023163"/>
    </source>
</evidence>
<keyword evidence="9" id="KW-1185">Reference proteome</keyword>
<sequence>MNATNSLKRKRSRKACMPCRHRKRKCDGGEPCTTCVEWGYDCSYKNDSKPGTLPAPEQDSTHYSGKQNSVLPEVAEPGPAASGASVMAQHLEANSGAAFVRKIGLKIDPTRAPKLSLFAWNVGVRELSFGFNPIATQHIREITSLKQIKVLTQVYLEKLDPCYGFIDRLDFEERLEIHWNAPASMDVYDSVICSIAAIGCLFSQRNATITELQLANTAQSILSNYRLVGPPHVDLLTGWLLRTIYLRLTDLPHSTWVASCTLMHLIEASGIYPESASTILHDVQYCPPLASRLIGVATHLNAWTSFDLGLSRVSFHDDNLPDVSPTTPGDYTIEILRLLPISISLDPGKPVEKSMLSSKLQQIMAGNHVQPPSVLAQCNLVLCILRHIYSYKSDLSYELAEQAVSLLNSGLECARKMAIECCPWHQVANVPFQTICILLAMDTRSSLAVLPQALEVLNLTASLYPTEMMKDASKTVQLLLLLYQRRRMDDIAIFGEALAIPQQERITTDVSPINFGPEENSWLGALFADLPGLTSIDLDQSVDTEFFPI</sequence>
<evidence type="ECO:0000259" key="7">
    <source>
        <dbReference type="PROSITE" id="PS50048"/>
    </source>
</evidence>
<dbReference type="Pfam" id="PF00172">
    <property type="entry name" value="Zn_clus"/>
    <property type="match status" value="1"/>
</dbReference>
<protein>
    <submittedName>
        <fullName evidence="8">Zn2/Cys6 DNA-binding protein</fullName>
    </submittedName>
</protein>
<keyword evidence="5" id="KW-0804">Transcription</keyword>
<dbReference type="eggNOG" id="ENOG502QQ7I">
    <property type="taxonomic scope" value="Eukaryota"/>
</dbReference>
<dbReference type="Gene3D" id="4.10.240.10">
    <property type="entry name" value="Zn(2)-C6 fungal-type DNA-binding domain"/>
    <property type="match status" value="1"/>
</dbReference>
<keyword evidence="4 8" id="KW-0238">DNA-binding</keyword>
<dbReference type="InterPro" id="IPR052478">
    <property type="entry name" value="Metabolite_Synth_Reg"/>
</dbReference>
<dbReference type="GeneID" id="19471269"/>
<dbReference type="InterPro" id="IPR001138">
    <property type="entry name" value="Zn2Cys6_DnaBD"/>
</dbReference>
<dbReference type="HOGENOM" id="CLU_019691_1_0_1"/>
<keyword evidence="3" id="KW-0805">Transcription regulation</keyword>
<evidence type="ECO:0000256" key="3">
    <source>
        <dbReference type="ARBA" id="ARBA00023015"/>
    </source>
</evidence>
<dbReference type="PROSITE" id="PS00463">
    <property type="entry name" value="ZN2_CY6_FUNGAL_1"/>
    <property type="match status" value="1"/>
</dbReference>
<reference evidence="8 9" key="1">
    <citation type="journal article" date="2013" name="BMC Genomics">
        <title>Genomics-driven discovery of the pneumocandin biosynthetic gene cluster in the fungus Glarea lozoyensis.</title>
        <authorList>
            <person name="Chen L."/>
            <person name="Yue Q."/>
            <person name="Zhang X."/>
            <person name="Xiang M."/>
            <person name="Wang C."/>
            <person name="Li S."/>
            <person name="Che Y."/>
            <person name="Ortiz-Lopez F.J."/>
            <person name="Bills G.F."/>
            <person name="Liu X."/>
            <person name="An Z."/>
        </authorList>
    </citation>
    <scope>NUCLEOTIDE SEQUENCE [LARGE SCALE GENOMIC DNA]</scope>
    <source>
        <strain evidence="9">ATCC 20868 / MF5171</strain>
    </source>
</reference>
<evidence type="ECO:0000256" key="6">
    <source>
        <dbReference type="ARBA" id="ARBA00023242"/>
    </source>
</evidence>
<dbReference type="CDD" id="cd00067">
    <property type="entry name" value="GAL4"/>
    <property type="match status" value="1"/>
</dbReference>
<keyword evidence="1" id="KW-0479">Metal-binding</keyword>
<dbReference type="SUPFAM" id="SSF57701">
    <property type="entry name" value="Zn2/Cys6 DNA-binding domain"/>
    <property type="match status" value="1"/>
</dbReference>
<feature type="domain" description="Zn(2)-C6 fungal-type" evidence="7">
    <location>
        <begin position="15"/>
        <end position="44"/>
    </location>
</feature>
<evidence type="ECO:0000256" key="4">
    <source>
        <dbReference type="ARBA" id="ARBA00023125"/>
    </source>
</evidence>
<dbReference type="GO" id="GO:0003677">
    <property type="term" value="F:DNA binding"/>
    <property type="evidence" value="ECO:0007669"/>
    <property type="project" value="UniProtKB-KW"/>
</dbReference>
<accession>S3DJC7</accession>
<dbReference type="PROSITE" id="PS50048">
    <property type="entry name" value="ZN2_CY6_FUNGAL_2"/>
    <property type="match status" value="1"/>
</dbReference>
<name>S3DJC7_GLAL2</name>
<dbReference type="AlphaFoldDB" id="S3DJC7"/>
<dbReference type="GO" id="GO:0009410">
    <property type="term" value="P:response to xenobiotic stimulus"/>
    <property type="evidence" value="ECO:0007669"/>
    <property type="project" value="TreeGrafter"/>
</dbReference>